<evidence type="ECO:0000313" key="2">
    <source>
        <dbReference type="Proteomes" id="UP000597762"/>
    </source>
</evidence>
<organism evidence="1 2">
    <name type="scientific">Acanthosepion pharaonis</name>
    <name type="common">Pharaoh cuttlefish</name>
    <name type="synonym">Sepia pharaonis</name>
    <dbReference type="NCBI Taxonomy" id="158019"/>
    <lineage>
        <taxon>Eukaryota</taxon>
        <taxon>Metazoa</taxon>
        <taxon>Spiralia</taxon>
        <taxon>Lophotrochozoa</taxon>
        <taxon>Mollusca</taxon>
        <taxon>Cephalopoda</taxon>
        <taxon>Coleoidea</taxon>
        <taxon>Decapodiformes</taxon>
        <taxon>Sepiida</taxon>
        <taxon>Sepiina</taxon>
        <taxon>Sepiidae</taxon>
        <taxon>Acanthosepion</taxon>
    </lineage>
</organism>
<keyword evidence="2" id="KW-1185">Reference proteome</keyword>
<proteinExistence type="predicted"/>
<sequence>MRPYPKQYPPWKNGCYMWEPRGIPHGCRAPGVPFKMHIPNAIQVMVRAGNEWTELENVEEHVFQGLVDFSKPDMANGGVTKLRPAGRIETTEREGQFCGRGKYVTSLSWVLPCFSEERICSLSLLHDISLNSLFLCFVCCITPTWLFLSSCITFKSTATHG</sequence>
<comment type="caution">
    <text evidence="1">The sequence shown here is derived from an EMBL/GenBank/DDBJ whole genome shotgun (WGS) entry which is preliminary data.</text>
</comment>
<reference evidence="1" key="1">
    <citation type="submission" date="2021-01" db="EMBL/GenBank/DDBJ databases">
        <authorList>
            <person name="Li R."/>
            <person name="Bekaert M."/>
        </authorList>
    </citation>
    <scope>NUCLEOTIDE SEQUENCE</scope>
    <source>
        <strain evidence="1">Farmed</strain>
    </source>
</reference>
<dbReference type="EMBL" id="CAHIKZ030000479">
    <property type="protein sequence ID" value="CAE1176328.1"/>
    <property type="molecule type" value="Genomic_DNA"/>
</dbReference>
<dbReference type="OrthoDB" id="6048357at2759"/>
<protein>
    <submittedName>
        <fullName evidence="1">Uncharacterized protein</fullName>
    </submittedName>
</protein>
<evidence type="ECO:0000313" key="1">
    <source>
        <dbReference type="EMBL" id="CAE1176328.1"/>
    </source>
</evidence>
<accession>A0A812B9N6</accession>
<gene>
    <name evidence="1" type="ORF">SPHA_14096</name>
</gene>
<dbReference type="Proteomes" id="UP000597762">
    <property type="component" value="Unassembled WGS sequence"/>
</dbReference>
<dbReference type="AlphaFoldDB" id="A0A812B9N6"/>
<name>A0A812B9N6_ACAPH</name>